<dbReference type="PROSITE" id="PS51375">
    <property type="entry name" value="PPR"/>
    <property type="match status" value="1"/>
</dbReference>
<dbReference type="InterPro" id="IPR046960">
    <property type="entry name" value="PPR_At4g14850-like_plant"/>
</dbReference>
<reference evidence="3 4" key="1">
    <citation type="submission" date="2013-09" db="EMBL/GenBank/DDBJ databases">
        <title>Corchorus capsularis genome sequencing.</title>
        <authorList>
            <person name="Alam M."/>
            <person name="Haque M.S."/>
            <person name="Islam M.S."/>
            <person name="Emdad E.M."/>
            <person name="Islam M.M."/>
            <person name="Ahmed B."/>
            <person name="Halim A."/>
            <person name="Hossen Q.M.M."/>
            <person name="Hossain M.Z."/>
            <person name="Ahmed R."/>
            <person name="Khan M.M."/>
            <person name="Islam R."/>
            <person name="Rashid M.M."/>
            <person name="Khan S.A."/>
            <person name="Rahman M.S."/>
            <person name="Alam M."/>
        </authorList>
    </citation>
    <scope>NUCLEOTIDE SEQUENCE [LARGE SCALE GENOMIC DNA]</scope>
    <source>
        <strain evidence="4">cv. CVL-1</strain>
        <tissue evidence="3">Whole seedling</tissue>
    </source>
</reference>
<evidence type="ECO:0000256" key="1">
    <source>
        <dbReference type="ARBA" id="ARBA00022737"/>
    </source>
</evidence>
<evidence type="ECO:0008006" key="5">
    <source>
        <dbReference type="Google" id="ProtNLM"/>
    </source>
</evidence>
<proteinExistence type="predicted"/>
<dbReference type="EMBL" id="AWWV01016025">
    <property type="protein sequence ID" value="OMO50837.1"/>
    <property type="molecule type" value="Genomic_DNA"/>
</dbReference>
<dbReference type="Pfam" id="PF01535">
    <property type="entry name" value="PPR"/>
    <property type="match status" value="2"/>
</dbReference>
<dbReference type="Gramene" id="OMO50837">
    <property type="protein sequence ID" value="OMO50837"/>
    <property type="gene ID" value="CCACVL1_30216"/>
</dbReference>
<dbReference type="OrthoDB" id="185373at2759"/>
<protein>
    <recommendedName>
        <fullName evidence="5">Pentatricopeptide repeat-containing protein</fullName>
    </recommendedName>
</protein>
<dbReference type="GO" id="GO:0009451">
    <property type="term" value="P:RNA modification"/>
    <property type="evidence" value="ECO:0007669"/>
    <property type="project" value="InterPro"/>
</dbReference>
<feature type="repeat" description="PPR" evidence="2">
    <location>
        <begin position="37"/>
        <end position="71"/>
    </location>
</feature>
<dbReference type="InterPro" id="IPR011990">
    <property type="entry name" value="TPR-like_helical_dom_sf"/>
</dbReference>
<comment type="caution">
    <text evidence="3">The sequence shown here is derived from an EMBL/GenBank/DDBJ whole genome shotgun (WGS) entry which is preliminary data.</text>
</comment>
<dbReference type="STRING" id="210143.A0A1R3FYC1"/>
<gene>
    <name evidence="3" type="ORF">CCACVL1_30216</name>
</gene>
<sequence>MASLPSFPGISSLRLEPDSRKYSTASLATDKTGTHEDVFTMTFLVNVYAKCGAMENARKVFDTLPRKNVVAWTTLMTGYVHNDQPAAA</sequence>
<dbReference type="PANTHER" id="PTHR47926">
    <property type="entry name" value="PENTATRICOPEPTIDE REPEAT-CONTAINING PROTEIN"/>
    <property type="match status" value="1"/>
</dbReference>
<name>A0A1R3FYC1_COCAP</name>
<feature type="non-terminal residue" evidence="3">
    <location>
        <position position="88"/>
    </location>
</feature>
<keyword evidence="4" id="KW-1185">Reference proteome</keyword>
<dbReference type="GO" id="GO:0003723">
    <property type="term" value="F:RNA binding"/>
    <property type="evidence" value="ECO:0007669"/>
    <property type="project" value="InterPro"/>
</dbReference>
<dbReference type="Proteomes" id="UP000188268">
    <property type="component" value="Unassembled WGS sequence"/>
</dbReference>
<evidence type="ECO:0000256" key="2">
    <source>
        <dbReference type="PROSITE-ProRule" id="PRU00708"/>
    </source>
</evidence>
<keyword evidence="1" id="KW-0677">Repeat</keyword>
<organism evidence="3 4">
    <name type="scientific">Corchorus capsularis</name>
    <name type="common">Jute</name>
    <dbReference type="NCBI Taxonomy" id="210143"/>
    <lineage>
        <taxon>Eukaryota</taxon>
        <taxon>Viridiplantae</taxon>
        <taxon>Streptophyta</taxon>
        <taxon>Embryophyta</taxon>
        <taxon>Tracheophyta</taxon>
        <taxon>Spermatophyta</taxon>
        <taxon>Magnoliopsida</taxon>
        <taxon>eudicotyledons</taxon>
        <taxon>Gunneridae</taxon>
        <taxon>Pentapetalae</taxon>
        <taxon>rosids</taxon>
        <taxon>malvids</taxon>
        <taxon>Malvales</taxon>
        <taxon>Malvaceae</taxon>
        <taxon>Grewioideae</taxon>
        <taxon>Apeibeae</taxon>
        <taxon>Corchorus</taxon>
    </lineage>
</organism>
<dbReference type="OMA" id="HNDQPAA"/>
<dbReference type="InterPro" id="IPR002885">
    <property type="entry name" value="PPR_rpt"/>
</dbReference>
<accession>A0A1R3FYC1</accession>
<dbReference type="Gene3D" id="1.25.40.10">
    <property type="entry name" value="Tetratricopeptide repeat domain"/>
    <property type="match status" value="1"/>
</dbReference>
<evidence type="ECO:0000313" key="3">
    <source>
        <dbReference type="EMBL" id="OMO50837.1"/>
    </source>
</evidence>
<dbReference type="AlphaFoldDB" id="A0A1R3FYC1"/>
<evidence type="ECO:0000313" key="4">
    <source>
        <dbReference type="Proteomes" id="UP000188268"/>
    </source>
</evidence>